<dbReference type="InterPro" id="IPR029063">
    <property type="entry name" value="SAM-dependent_MTases_sf"/>
</dbReference>
<dbReference type="EMBL" id="JANPWB010000006">
    <property type="protein sequence ID" value="KAJ1175367.1"/>
    <property type="molecule type" value="Genomic_DNA"/>
</dbReference>
<dbReference type="FunFam" id="3.40.50.150:FF:000065">
    <property type="entry name" value="Phenylethanolamine N-methyltransferase"/>
    <property type="match status" value="1"/>
</dbReference>
<accession>A0AAV7THW5</accession>
<dbReference type="Proteomes" id="UP001066276">
    <property type="component" value="Chromosome 3_2"/>
</dbReference>
<evidence type="ECO:0000313" key="6">
    <source>
        <dbReference type="EMBL" id="KAJ1175367.1"/>
    </source>
</evidence>
<keyword evidence="3" id="KW-0808">Transferase</keyword>
<comment type="caution">
    <text evidence="6">The sequence shown here is derived from an EMBL/GenBank/DDBJ whole genome shotgun (WGS) entry which is preliminary data.</text>
</comment>
<evidence type="ECO:0000256" key="2">
    <source>
        <dbReference type="ARBA" id="ARBA00022603"/>
    </source>
</evidence>
<keyword evidence="4 5" id="KW-0949">S-adenosyl-L-methionine</keyword>
<dbReference type="PIRSF" id="PIRSF000384">
    <property type="entry name" value="PNMTase"/>
    <property type="match status" value="1"/>
</dbReference>
<dbReference type="PROSITE" id="PS51257">
    <property type="entry name" value="PROKAR_LIPOPROTEIN"/>
    <property type="match status" value="1"/>
</dbReference>
<reference evidence="6" key="1">
    <citation type="journal article" date="2022" name="bioRxiv">
        <title>Sequencing and chromosome-scale assembly of the giantPleurodeles waltlgenome.</title>
        <authorList>
            <person name="Brown T."/>
            <person name="Elewa A."/>
            <person name="Iarovenko S."/>
            <person name="Subramanian E."/>
            <person name="Araus A.J."/>
            <person name="Petzold A."/>
            <person name="Susuki M."/>
            <person name="Suzuki K.-i.T."/>
            <person name="Hayashi T."/>
            <person name="Toyoda A."/>
            <person name="Oliveira C."/>
            <person name="Osipova E."/>
            <person name="Leigh N.D."/>
            <person name="Simon A."/>
            <person name="Yun M.H."/>
        </authorList>
    </citation>
    <scope>NUCLEOTIDE SEQUENCE</scope>
    <source>
        <strain evidence="6">20211129_DDA</strain>
        <tissue evidence="6">Liver</tissue>
    </source>
</reference>
<dbReference type="PANTHER" id="PTHR10867">
    <property type="entry name" value="NNMT/PNMT/TEMT FAMILY MEMBER"/>
    <property type="match status" value="1"/>
</dbReference>
<dbReference type="GO" id="GO:0008757">
    <property type="term" value="F:S-adenosylmethionine-dependent methyltransferase activity"/>
    <property type="evidence" value="ECO:0007669"/>
    <property type="project" value="UniProtKB-ARBA"/>
</dbReference>
<keyword evidence="7" id="KW-1185">Reference proteome</keyword>
<sequence>MSRNQDDGLNTSNVSGRTLIDIGSGPSILQLISACEAFEEIIATDFTDANRHELEKWLKNEPGAFDWSPVVKTVCELEGDREKCFEKEEKLRKKVSRVLKCDVTQNRPLDPIVLPAADCLITSLCLETACKDYEAYCAAMKNITSLLRSGGHLVIVGVLGDTFYTVGDQTFSCLELDEESVRKAVVGAGCTITRMEIFAIPEDEHQSALTDSYANFFLLASKETTI</sequence>
<organism evidence="6 7">
    <name type="scientific">Pleurodeles waltl</name>
    <name type="common">Iberian ribbed newt</name>
    <dbReference type="NCBI Taxonomy" id="8319"/>
    <lineage>
        <taxon>Eukaryota</taxon>
        <taxon>Metazoa</taxon>
        <taxon>Chordata</taxon>
        <taxon>Craniata</taxon>
        <taxon>Vertebrata</taxon>
        <taxon>Euteleostomi</taxon>
        <taxon>Amphibia</taxon>
        <taxon>Batrachia</taxon>
        <taxon>Caudata</taxon>
        <taxon>Salamandroidea</taxon>
        <taxon>Salamandridae</taxon>
        <taxon>Pleurodelinae</taxon>
        <taxon>Pleurodeles</taxon>
    </lineage>
</organism>
<dbReference type="AlphaFoldDB" id="A0AAV7THW5"/>
<dbReference type="PANTHER" id="PTHR10867:SF32">
    <property type="entry name" value="NICOTINAMIDE N-METHYLTRANSFERASE"/>
    <property type="match status" value="1"/>
</dbReference>
<dbReference type="GO" id="GO:0005829">
    <property type="term" value="C:cytosol"/>
    <property type="evidence" value="ECO:0007669"/>
    <property type="project" value="TreeGrafter"/>
</dbReference>
<evidence type="ECO:0008006" key="8">
    <source>
        <dbReference type="Google" id="ProtNLM"/>
    </source>
</evidence>
<dbReference type="InterPro" id="IPR000940">
    <property type="entry name" value="NNMT_TEMT_trans"/>
</dbReference>
<evidence type="ECO:0000256" key="4">
    <source>
        <dbReference type="ARBA" id="ARBA00022691"/>
    </source>
</evidence>
<comment type="similarity">
    <text evidence="1">Belongs to the class I-like SAM-binding methyltransferase superfamily. NNMT/PNMT/TEMT family.</text>
</comment>
<evidence type="ECO:0000256" key="3">
    <source>
        <dbReference type="ARBA" id="ARBA00022679"/>
    </source>
</evidence>
<protein>
    <recommendedName>
        <fullName evidence="8">Nicotinamide N-methyltransferase-like</fullName>
    </recommendedName>
</protein>
<dbReference type="SUPFAM" id="SSF53335">
    <property type="entry name" value="S-adenosyl-L-methionine-dependent methyltransferases"/>
    <property type="match status" value="1"/>
</dbReference>
<gene>
    <name evidence="6" type="ORF">NDU88_000655</name>
</gene>
<proteinExistence type="inferred from homology"/>
<evidence type="ECO:0000313" key="7">
    <source>
        <dbReference type="Proteomes" id="UP001066276"/>
    </source>
</evidence>
<keyword evidence="2" id="KW-0489">Methyltransferase</keyword>
<dbReference type="PROSITE" id="PS51681">
    <property type="entry name" value="SAM_MT_NNMT_PNMT_TEMT"/>
    <property type="match status" value="1"/>
</dbReference>
<evidence type="ECO:0000256" key="1">
    <source>
        <dbReference type="ARBA" id="ARBA00007996"/>
    </source>
</evidence>
<name>A0AAV7THW5_PLEWA</name>
<evidence type="ECO:0000256" key="5">
    <source>
        <dbReference type="PIRSR" id="PIRSR000384-1"/>
    </source>
</evidence>
<dbReference type="GO" id="GO:0008170">
    <property type="term" value="F:N-methyltransferase activity"/>
    <property type="evidence" value="ECO:0007669"/>
    <property type="project" value="TreeGrafter"/>
</dbReference>
<dbReference type="Gene3D" id="3.40.50.150">
    <property type="entry name" value="Vaccinia Virus protein VP39"/>
    <property type="match status" value="1"/>
</dbReference>
<feature type="binding site" evidence="5">
    <location>
        <position position="45"/>
    </location>
    <ligand>
        <name>S-adenosyl-L-methionine</name>
        <dbReference type="ChEBI" id="CHEBI:59789"/>
    </ligand>
</feature>
<feature type="binding site" evidence="5">
    <location>
        <begin position="102"/>
        <end position="103"/>
    </location>
    <ligand>
        <name>S-adenosyl-L-methionine</name>
        <dbReference type="ChEBI" id="CHEBI:59789"/>
    </ligand>
</feature>
<feature type="binding site" evidence="5">
    <location>
        <position position="50"/>
    </location>
    <ligand>
        <name>S-adenosyl-L-methionine</name>
        <dbReference type="ChEBI" id="CHEBI:59789"/>
    </ligand>
</feature>
<feature type="binding site" evidence="5">
    <location>
        <begin position="23"/>
        <end position="24"/>
    </location>
    <ligand>
        <name>S-adenosyl-L-methionine</name>
        <dbReference type="ChEBI" id="CHEBI:59789"/>
    </ligand>
</feature>
<dbReference type="GO" id="GO:0032259">
    <property type="term" value="P:methylation"/>
    <property type="evidence" value="ECO:0007669"/>
    <property type="project" value="UniProtKB-KW"/>
</dbReference>
<dbReference type="Pfam" id="PF01234">
    <property type="entry name" value="NNMT_PNMT_TEMT"/>
    <property type="match status" value="1"/>
</dbReference>